<dbReference type="PANTHER" id="PTHR33353:SF34">
    <property type="entry name" value="ENDO-BETA-1,4-GLUCANASE D"/>
    <property type="match status" value="1"/>
</dbReference>
<keyword evidence="5" id="KW-0732">Signal</keyword>
<proteinExistence type="predicted"/>
<dbReference type="Pfam" id="PF03443">
    <property type="entry name" value="AA9"/>
    <property type="match status" value="1"/>
</dbReference>
<protein>
    <recommendedName>
        <fullName evidence="6">Auxiliary Activity family 9 catalytic domain-containing protein</fullName>
    </recommendedName>
</protein>
<dbReference type="InterPro" id="IPR005103">
    <property type="entry name" value="AA9_LPMO"/>
</dbReference>
<dbReference type="AlphaFoldDB" id="A0A9P4N5F8"/>
<evidence type="ECO:0000313" key="8">
    <source>
        <dbReference type="Proteomes" id="UP000800093"/>
    </source>
</evidence>
<dbReference type="PANTHER" id="PTHR33353">
    <property type="entry name" value="PUTATIVE (AFU_ORTHOLOGUE AFUA_1G12560)-RELATED"/>
    <property type="match status" value="1"/>
</dbReference>
<sequence>MSKIFVTGALFAALFSQAAGHTSVEKAKIGGKVYEGFRQGSKQDPGNQSPAWWTNQGWGYDPVFGDKINHPDIIAHIDADPSPYTAEAPAGSDVTFTWHHVGECESGEEGWDCSHHGWTSTYLAPCNGDCANVDKTSLEFFKIHQAALIDYRDGRFSQGSPQEQTGYWGTDAIFYTNNNEQTVTIPKDIPSAIASSGLRPSTSRLRAVMTVHRCPLVPRVRRSIMKAIRCYSGICTGTPLVRLLRLRRARSWLLLLLFRRRLVATPGISCLK</sequence>
<feature type="chain" id="PRO_5040152833" description="Auxiliary Activity family 9 catalytic domain-containing protein" evidence="5">
    <location>
        <begin position="21"/>
        <end position="272"/>
    </location>
</feature>
<comment type="caution">
    <text evidence="7">The sequence shown here is derived from an EMBL/GenBank/DDBJ whole genome shotgun (WGS) entry which is preliminary data.</text>
</comment>
<evidence type="ECO:0000256" key="1">
    <source>
        <dbReference type="ARBA" id="ARBA00001973"/>
    </source>
</evidence>
<evidence type="ECO:0000256" key="5">
    <source>
        <dbReference type="SAM" id="SignalP"/>
    </source>
</evidence>
<dbReference type="EMBL" id="ML986601">
    <property type="protein sequence ID" value="KAF2266068.1"/>
    <property type="molecule type" value="Genomic_DNA"/>
</dbReference>
<evidence type="ECO:0000256" key="4">
    <source>
        <dbReference type="ARBA" id="ARBA00023157"/>
    </source>
</evidence>
<keyword evidence="3" id="KW-0964">Secreted</keyword>
<dbReference type="Proteomes" id="UP000800093">
    <property type="component" value="Unassembled WGS sequence"/>
</dbReference>
<feature type="signal peptide" evidence="5">
    <location>
        <begin position="1"/>
        <end position="20"/>
    </location>
</feature>
<evidence type="ECO:0000256" key="2">
    <source>
        <dbReference type="ARBA" id="ARBA00004613"/>
    </source>
</evidence>
<comment type="cofactor">
    <cofactor evidence="1">
        <name>Cu(2+)</name>
        <dbReference type="ChEBI" id="CHEBI:29036"/>
    </cofactor>
</comment>
<dbReference type="Gene3D" id="2.70.50.70">
    <property type="match status" value="1"/>
</dbReference>
<evidence type="ECO:0000256" key="3">
    <source>
        <dbReference type="ARBA" id="ARBA00022525"/>
    </source>
</evidence>
<keyword evidence="8" id="KW-1185">Reference proteome</keyword>
<name>A0A9P4N5F8_9PLEO</name>
<organism evidence="7 8">
    <name type="scientific">Lojkania enalia</name>
    <dbReference type="NCBI Taxonomy" id="147567"/>
    <lineage>
        <taxon>Eukaryota</taxon>
        <taxon>Fungi</taxon>
        <taxon>Dikarya</taxon>
        <taxon>Ascomycota</taxon>
        <taxon>Pezizomycotina</taxon>
        <taxon>Dothideomycetes</taxon>
        <taxon>Pleosporomycetidae</taxon>
        <taxon>Pleosporales</taxon>
        <taxon>Pleosporales incertae sedis</taxon>
        <taxon>Lojkania</taxon>
    </lineage>
</organism>
<dbReference type="GO" id="GO:0005576">
    <property type="term" value="C:extracellular region"/>
    <property type="evidence" value="ECO:0007669"/>
    <property type="project" value="UniProtKB-SubCell"/>
</dbReference>
<feature type="domain" description="Auxiliary Activity family 9 catalytic" evidence="6">
    <location>
        <begin position="21"/>
        <end position="191"/>
    </location>
</feature>
<comment type="subcellular location">
    <subcellularLocation>
        <location evidence="2">Secreted</location>
    </subcellularLocation>
</comment>
<dbReference type="OrthoDB" id="4849160at2759"/>
<evidence type="ECO:0000313" key="7">
    <source>
        <dbReference type="EMBL" id="KAF2266068.1"/>
    </source>
</evidence>
<gene>
    <name evidence="7" type="ORF">CC78DRAFT_492479</name>
</gene>
<evidence type="ECO:0000259" key="6">
    <source>
        <dbReference type="Pfam" id="PF03443"/>
    </source>
</evidence>
<keyword evidence="4" id="KW-1015">Disulfide bond</keyword>
<accession>A0A9P4N5F8</accession>
<reference evidence="8" key="1">
    <citation type="journal article" date="2020" name="Stud. Mycol.">
        <title>101 Dothideomycetes genomes: A test case for predicting lifestyles and emergence of pathogens.</title>
        <authorList>
            <person name="Haridas S."/>
            <person name="Albert R."/>
            <person name="Binder M."/>
            <person name="Bloem J."/>
            <person name="LaButti K."/>
            <person name="Salamov A."/>
            <person name="Andreopoulos B."/>
            <person name="Baker S."/>
            <person name="Barry K."/>
            <person name="Bills G."/>
            <person name="Bluhm B."/>
            <person name="Cannon C."/>
            <person name="Castanera R."/>
            <person name="Culley D."/>
            <person name="Daum C."/>
            <person name="Ezra D."/>
            <person name="Gonzalez J."/>
            <person name="Henrissat B."/>
            <person name="Kuo A."/>
            <person name="Liang C."/>
            <person name="Lipzen A."/>
            <person name="Lutzoni F."/>
            <person name="Magnuson J."/>
            <person name="Mondo S."/>
            <person name="Nolan M."/>
            <person name="Ohm R."/>
            <person name="Pangilinan J."/>
            <person name="Park H.-J."/>
            <person name="Ramirez L."/>
            <person name="Alfaro M."/>
            <person name="Sun H."/>
            <person name="Tritt A."/>
            <person name="Yoshinaga Y."/>
            <person name="Zwiers L.-H."/>
            <person name="Turgeon B."/>
            <person name="Goodwin S."/>
            <person name="Spatafora J."/>
            <person name="Crous P."/>
            <person name="Grigoriev I."/>
        </authorList>
    </citation>
    <scope>NUCLEOTIDE SEQUENCE [LARGE SCALE GENOMIC DNA]</scope>
    <source>
        <strain evidence="8">CBS 304.66</strain>
    </source>
</reference>
<dbReference type="InterPro" id="IPR049892">
    <property type="entry name" value="AA9"/>
</dbReference>